<evidence type="ECO:0000313" key="2">
    <source>
        <dbReference type="Proteomes" id="UP000628669"/>
    </source>
</evidence>
<proteinExistence type="predicted"/>
<keyword evidence="2" id="KW-1185">Reference proteome</keyword>
<reference evidence="2" key="1">
    <citation type="submission" date="2021-01" db="EMBL/GenBank/DDBJ databases">
        <title>Genome public.</title>
        <authorList>
            <person name="Liu C."/>
            <person name="Sun Q."/>
        </authorList>
    </citation>
    <scope>NUCLEOTIDE SEQUENCE [LARGE SCALE GENOMIC DNA]</scope>
    <source>
        <strain evidence="2">YIM B02567</strain>
    </source>
</reference>
<organism evidence="1 2">
    <name type="scientific">Chryseobacterium paridis</name>
    <dbReference type="NCBI Taxonomy" id="2800328"/>
    <lineage>
        <taxon>Bacteria</taxon>
        <taxon>Pseudomonadati</taxon>
        <taxon>Bacteroidota</taxon>
        <taxon>Flavobacteriia</taxon>
        <taxon>Flavobacteriales</taxon>
        <taxon>Weeksellaceae</taxon>
        <taxon>Chryseobacterium group</taxon>
        <taxon>Chryseobacterium</taxon>
    </lineage>
</organism>
<dbReference type="Proteomes" id="UP000628669">
    <property type="component" value="Unassembled WGS sequence"/>
</dbReference>
<sequence>MKYLIALCFFAWSQVWFSQNKNEIYVIGNIHQNVPNYNPAILFGILDQIKPDIILHEVDSKGMNEYEAMAETDLKENEITASTQYLKKYPKTIRAPFDFEGRNQYRKDKGMVPTDNLAVQLIDSLYKAKSLDATDSKIYERFLSTTEELKKVAELAPKNFNNAENDQLCEKRQNEQYHELTKITDKRPEFAKRFVVKPNGEKISYRDGFKLMSGFWDLRNQTMASNIYKAAAQHPGKKIVVLTGFLHRYYIIKQLTKLNDLKYVIKEFYDL</sequence>
<gene>
    <name evidence="1" type="ORF">JHL15_05120</name>
</gene>
<protein>
    <recommendedName>
        <fullName evidence="3">TraB/GumN family protein</fullName>
    </recommendedName>
</protein>
<dbReference type="RefSeq" id="WP_200243837.1">
    <property type="nucleotide sequence ID" value="NZ_JAENHK010000005.1"/>
</dbReference>
<name>A0ABS1FRT7_9FLAO</name>
<evidence type="ECO:0000313" key="1">
    <source>
        <dbReference type="EMBL" id="MBK1895135.1"/>
    </source>
</evidence>
<dbReference type="EMBL" id="JAENHK010000005">
    <property type="protein sequence ID" value="MBK1895135.1"/>
    <property type="molecule type" value="Genomic_DNA"/>
</dbReference>
<comment type="caution">
    <text evidence="1">The sequence shown here is derived from an EMBL/GenBank/DDBJ whole genome shotgun (WGS) entry which is preliminary data.</text>
</comment>
<accession>A0ABS1FRT7</accession>
<evidence type="ECO:0008006" key="3">
    <source>
        <dbReference type="Google" id="ProtNLM"/>
    </source>
</evidence>